<sequence length="228" mass="25926">MKTKDIFFLCFLMVIFLPFWLSSSLYDWYKSFNAEHGMVMSFLKFAILSTTGEVLGLRITVGAYNRKNFGVLPRMVIWGFLGMTINAAMIIFSRGVPYFMEYMGMENASLIINGTFSLNKVIVAFSISVAMNMIFAPVFMTFHKITDKHILDCGGSIRTLITPIPMTHIITNLNWKTQWNFVFKKTIPFFWFPAHTITFLLPGEIRVLFAALLGVVLGVLLAVAARMK</sequence>
<dbReference type="GeneID" id="94547415"/>
<dbReference type="EMBL" id="CAACYH010000004">
    <property type="protein sequence ID" value="VFB14999.1"/>
    <property type="molecule type" value="Genomic_DNA"/>
</dbReference>
<dbReference type="RefSeq" id="WP_106068532.1">
    <property type="nucleotide sequence ID" value="NZ_CAACYH010000004.1"/>
</dbReference>
<evidence type="ECO:0000313" key="2">
    <source>
        <dbReference type="Proteomes" id="UP000396835"/>
    </source>
</evidence>
<dbReference type="AlphaFoldDB" id="A0A2R3MPP0"/>
<organism evidence="1 2">
    <name type="scientific">Prevotella heparinolytica</name>
    <dbReference type="NCBI Taxonomy" id="28113"/>
    <lineage>
        <taxon>Bacteria</taxon>
        <taxon>Pseudomonadati</taxon>
        <taxon>Bacteroidota</taxon>
        <taxon>Bacteroidia</taxon>
        <taxon>Bacteroidales</taxon>
        <taxon>Bacteroidaceae</taxon>
        <taxon>Bacteroides</taxon>
    </lineage>
</organism>
<protein>
    <submittedName>
        <fullName evidence="1">Uncharacterized protein</fullName>
    </submittedName>
</protein>
<proteinExistence type="predicted"/>
<dbReference type="Proteomes" id="UP000396835">
    <property type="component" value="Unassembled WGS sequence"/>
</dbReference>
<dbReference type="KEGG" id="bhf:C3V43_02960"/>
<evidence type="ECO:0000313" key="1">
    <source>
        <dbReference type="EMBL" id="VFB14999.1"/>
    </source>
</evidence>
<gene>
    <name evidence="1" type="ORF">NCTC7812_02582</name>
</gene>
<reference evidence="1 2" key="1">
    <citation type="submission" date="2019-02" db="EMBL/GenBank/DDBJ databases">
        <authorList>
            <consortium name="Pathogen Informatics"/>
        </authorList>
    </citation>
    <scope>NUCLEOTIDE SEQUENCE [LARGE SCALE GENOMIC DNA]</scope>
    <source>
        <strain evidence="1 2">3012STDY7078512</strain>
    </source>
</reference>
<name>A0A2R3MPP0_9BACE</name>
<accession>A0A2R3MPP0</accession>
<dbReference type="OrthoDB" id="1115879at2"/>